<dbReference type="PANTHER" id="PTHR48219:SF1">
    <property type="entry name" value="VACUOLAR PROTEIN SORTING-ASSOCIATED PROTEIN 62"/>
    <property type="match status" value="1"/>
</dbReference>
<dbReference type="PANTHER" id="PTHR48219">
    <property type="entry name" value="VACUOLAR PROTEIN SORTING-ASSOCIATED PROTEIN 62-RELATED"/>
    <property type="match status" value="1"/>
</dbReference>
<evidence type="ECO:0000313" key="3">
    <source>
        <dbReference type="EMBL" id="OTG25471.1"/>
    </source>
</evidence>
<dbReference type="Proteomes" id="UP000215914">
    <property type="component" value="Chromosome 5"/>
</dbReference>
<name>A0A251UT26_HELAN</name>
<reference evidence="2" key="3">
    <citation type="submission" date="2020-06" db="EMBL/GenBank/DDBJ databases">
        <title>Helianthus annuus Genome sequencing and assembly Release 2.</title>
        <authorList>
            <person name="Gouzy J."/>
            <person name="Langlade N."/>
            <person name="Munos S."/>
        </authorList>
    </citation>
    <scope>NUCLEOTIDE SEQUENCE</scope>
    <source>
        <tissue evidence="2">Leaves</tissue>
    </source>
</reference>
<dbReference type="Gramene" id="mRNA:HanXRQr2_Chr05g0204071">
    <property type="protein sequence ID" value="CDS:HanXRQr2_Chr05g0204071.1"/>
    <property type="gene ID" value="HanXRQr2_Chr05g0204071"/>
</dbReference>
<dbReference type="InterPro" id="IPR009291">
    <property type="entry name" value="Vps62"/>
</dbReference>
<proteinExistence type="predicted"/>
<dbReference type="Pfam" id="PF06101">
    <property type="entry name" value="Vps62"/>
    <property type="match status" value="1"/>
</dbReference>
<dbReference type="InParanoid" id="A0A251UT26"/>
<sequence>MFVSVLTAKATTKGALKSPIDYTLIWTSKGANITQLEDAYIWLPIPPHGYKAVGHIVTTSPVKPSLDKVWCIRSDFTDLTEVDSWIWGYDTSNSSNIVNLYTTKPKSSARSVPAGTFLAQTGSSTHELACLKMVKRNPSSAMPSNLQIRRLMQAYAPWVYFHPDEEYFPSSTPWFFKNGAVLHQTGRLPAHVKGNGTNLPNNVAPEDAYLDLPENEDDKERVKKGFLHTAFAYVHVKPALGGTYTDIAIWLYYPFNGGGKLQLGPLVIPLGIIGEHVSDWEHITLRVDNYRGLLKNIYLSQHAKGVWARPREFEFMNSTRPVVYASLHGHTHYSTPTYHVHMSGKLEESQIQMLYDEFQKMNNSNKYNIVKGEKFFGFGPRDDTEKSDNVMDIASRYDLVYTDYKNSGEEPWLNYSGRWGPKITYSFAKVVFKIVESLPDKLKELATKALNALPPELLGEEGPQGPKMRENWTQDERV</sequence>
<feature type="region of interest" description="Disordered" evidence="1">
    <location>
        <begin position="456"/>
        <end position="478"/>
    </location>
</feature>
<keyword evidence="4" id="KW-1185">Reference proteome</keyword>
<evidence type="ECO:0000256" key="1">
    <source>
        <dbReference type="SAM" id="MobiDB-lite"/>
    </source>
</evidence>
<reference evidence="3" key="2">
    <citation type="submission" date="2017-02" db="EMBL/GenBank/DDBJ databases">
        <title>Sunflower complete genome.</title>
        <authorList>
            <person name="Langlade N."/>
            <person name="Munos S."/>
        </authorList>
    </citation>
    <scope>NUCLEOTIDE SEQUENCE [LARGE SCALE GENOMIC DNA]</scope>
    <source>
        <tissue evidence="3">Leaves</tissue>
    </source>
</reference>
<gene>
    <name evidence="3" type="ORF">HannXRQ_Chr05g0148031</name>
    <name evidence="2" type="ORF">HanXRQr2_Chr05g0204071</name>
</gene>
<organism evidence="3 4">
    <name type="scientific">Helianthus annuus</name>
    <name type="common">Common sunflower</name>
    <dbReference type="NCBI Taxonomy" id="4232"/>
    <lineage>
        <taxon>Eukaryota</taxon>
        <taxon>Viridiplantae</taxon>
        <taxon>Streptophyta</taxon>
        <taxon>Embryophyta</taxon>
        <taxon>Tracheophyta</taxon>
        <taxon>Spermatophyta</taxon>
        <taxon>Magnoliopsida</taxon>
        <taxon>eudicotyledons</taxon>
        <taxon>Gunneridae</taxon>
        <taxon>Pentapetalae</taxon>
        <taxon>asterids</taxon>
        <taxon>campanulids</taxon>
        <taxon>Asterales</taxon>
        <taxon>Asteraceae</taxon>
        <taxon>Asteroideae</taxon>
        <taxon>Heliantheae alliance</taxon>
        <taxon>Heliantheae</taxon>
        <taxon>Helianthus</taxon>
    </lineage>
</organism>
<feature type="compositionally biased region" description="Basic and acidic residues" evidence="1">
    <location>
        <begin position="467"/>
        <end position="478"/>
    </location>
</feature>
<evidence type="ECO:0000313" key="2">
    <source>
        <dbReference type="EMBL" id="KAF5805023.1"/>
    </source>
</evidence>
<evidence type="ECO:0000313" key="4">
    <source>
        <dbReference type="Proteomes" id="UP000215914"/>
    </source>
</evidence>
<dbReference type="EMBL" id="CM007894">
    <property type="protein sequence ID" value="OTG25471.1"/>
    <property type="molecule type" value="Genomic_DNA"/>
</dbReference>
<reference evidence="2 4" key="1">
    <citation type="journal article" date="2017" name="Nature">
        <title>The sunflower genome provides insights into oil metabolism, flowering and Asterid evolution.</title>
        <authorList>
            <person name="Badouin H."/>
            <person name="Gouzy J."/>
            <person name="Grassa C.J."/>
            <person name="Murat F."/>
            <person name="Staton S.E."/>
            <person name="Cottret L."/>
            <person name="Lelandais-Briere C."/>
            <person name="Owens G.L."/>
            <person name="Carrere S."/>
            <person name="Mayjonade B."/>
            <person name="Legrand L."/>
            <person name="Gill N."/>
            <person name="Kane N.C."/>
            <person name="Bowers J.E."/>
            <person name="Hubner S."/>
            <person name="Bellec A."/>
            <person name="Berard A."/>
            <person name="Berges H."/>
            <person name="Blanchet N."/>
            <person name="Boniface M.C."/>
            <person name="Brunel D."/>
            <person name="Catrice O."/>
            <person name="Chaidir N."/>
            <person name="Claudel C."/>
            <person name="Donnadieu C."/>
            <person name="Faraut T."/>
            <person name="Fievet G."/>
            <person name="Helmstetter N."/>
            <person name="King M."/>
            <person name="Knapp S.J."/>
            <person name="Lai Z."/>
            <person name="Le Paslier M.C."/>
            <person name="Lippi Y."/>
            <person name="Lorenzon L."/>
            <person name="Mandel J.R."/>
            <person name="Marage G."/>
            <person name="Marchand G."/>
            <person name="Marquand E."/>
            <person name="Bret-Mestries E."/>
            <person name="Morien E."/>
            <person name="Nambeesan S."/>
            <person name="Nguyen T."/>
            <person name="Pegot-Espagnet P."/>
            <person name="Pouilly N."/>
            <person name="Raftis F."/>
            <person name="Sallet E."/>
            <person name="Schiex T."/>
            <person name="Thomas J."/>
            <person name="Vandecasteele C."/>
            <person name="Vares D."/>
            <person name="Vear F."/>
            <person name="Vautrin S."/>
            <person name="Crespi M."/>
            <person name="Mangin B."/>
            <person name="Burke J.M."/>
            <person name="Salse J."/>
            <person name="Munos S."/>
            <person name="Vincourt P."/>
            <person name="Rieseberg L.H."/>
            <person name="Langlade N.B."/>
        </authorList>
    </citation>
    <scope>NUCLEOTIDE SEQUENCE [LARGE SCALE GENOMIC DNA]</scope>
    <source>
        <strain evidence="4">cv. SF193</strain>
        <tissue evidence="2">Leaves</tissue>
    </source>
</reference>
<dbReference type="EMBL" id="MNCJ02000320">
    <property type="protein sequence ID" value="KAF5805023.1"/>
    <property type="molecule type" value="Genomic_DNA"/>
</dbReference>
<accession>A0A251UT26</accession>
<dbReference type="STRING" id="4232.A0A251UT26"/>
<dbReference type="AlphaFoldDB" id="A0A251UT26"/>
<protein>
    <submittedName>
        <fullName evidence="2 3">Vacuolar protein sorting-associated protein</fullName>
    </submittedName>
</protein>